<accession>A0A926NBL4</accession>
<keyword evidence="2" id="KW-1185">Reference proteome</keyword>
<organism evidence="1 2">
    <name type="scientific">Polycladospora coralii</name>
    <dbReference type="NCBI Taxonomy" id="2771432"/>
    <lineage>
        <taxon>Bacteria</taxon>
        <taxon>Bacillati</taxon>
        <taxon>Bacillota</taxon>
        <taxon>Bacilli</taxon>
        <taxon>Bacillales</taxon>
        <taxon>Thermoactinomycetaceae</taxon>
        <taxon>Polycladospora</taxon>
    </lineage>
</organism>
<name>A0A926NBL4_9BACL</name>
<proteinExistence type="predicted"/>
<reference evidence="1" key="1">
    <citation type="submission" date="2020-09" db="EMBL/GenBank/DDBJ databases">
        <title>A novel bacterium of genus Hazenella, isolated from South China Sea.</title>
        <authorList>
            <person name="Huang H."/>
            <person name="Mo K."/>
            <person name="Hu Y."/>
        </authorList>
    </citation>
    <scope>NUCLEOTIDE SEQUENCE</scope>
    <source>
        <strain evidence="1">IB182357</strain>
    </source>
</reference>
<evidence type="ECO:0000313" key="1">
    <source>
        <dbReference type="EMBL" id="MBD1373582.1"/>
    </source>
</evidence>
<dbReference type="Proteomes" id="UP000661691">
    <property type="component" value="Unassembled WGS sequence"/>
</dbReference>
<sequence length="80" mass="9628">MEIKVWFDVYECKLMVYHHESERHKEIVKPAKIATFLQAHGLTLADCQYPVETMDHMCLFTKKGTFRLLKRLIKTEMRRD</sequence>
<evidence type="ECO:0000313" key="2">
    <source>
        <dbReference type="Proteomes" id="UP000661691"/>
    </source>
</evidence>
<comment type="caution">
    <text evidence="1">The sequence shown here is derived from an EMBL/GenBank/DDBJ whole genome shotgun (WGS) entry which is preliminary data.</text>
</comment>
<dbReference type="RefSeq" id="WP_191142608.1">
    <property type="nucleotide sequence ID" value="NZ_JACXAH010000029.1"/>
</dbReference>
<protein>
    <submittedName>
        <fullName evidence="1">Uncharacterized protein</fullName>
    </submittedName>
</protein>
<gene>
    <name evidence="1" type="ORF">IC620_14635</name>
</gene>
<dbReference type="AlphaFoldDB" id="A0A926NBL4"/>
<dbReference type="EMBL" id="JACXAH010000029">
    <property type="protein sequence ID" value="MBD1373582.1"/>
    <property type="molecule type" value="Genomic_DNA"/>
</dbReference>